<dbReference type="PANTHER" id="PTHR42076">
    <property type="entry name" value="CYANOVIRIN-N HOMOLOG"/>
    <property type="match status" value="1"/>
</dbReference>
<accession>A0A1J9QME0</accession>
<dbReference type="STRING" id="236234.A0A1J9QME0"/>
<keyword evidence="3" id="KW-1185">Reference proteome</keyword>
<name>A0A1J9QME0_9PEZI</name>
<proteinExistence type="predicted"/>
<evidence type="ECO:0000313" key="2">
    <source>
        <dbReference type="EMBL" id="OJD29641.1"/>
    </source>
</evidence>
<evidence type="ECO:0000256" key="1">
    <source>
        <dbReference type="SAM" id="MobiDB-lite"/>
    </source>
</evidence>
<comment type="caution">
    <text evidence="2">The sequence shown here is derived from an EMBL/GenBank/DDBJ whole genome shotgun (WGS) entry which is preliminary data.</text>
</comment>
<gene>
    <name evidence="2" type="ORF">BKCO1_7600036</name>
</gene>
<feature type="region of interest" description="Disordered" evidence="1">
    <location>
        <begin position="185"/>
        <end position="239"/>
    </location>
</feature>
<dbReference type="EMBL" id="MNUE01000076">
    <property type="protein sequence ID" value="OJD29641.1"/>
    <property type="molecule type" value="Genomic_DNA"/>
</dbReference>
<dbReference type="Proteomes" id="UP000183809">
    <property type="component" value="Unassembled WGS sequence"/>
</dbReference>
<protein>
    <submittedName>
        <fullName evidence="2">Uncharacterized protein</fullName>
    </submittedName>
</protein>
<dbReference type="OrthoDB" id="2441380at2759"/>
<evidence type="ECO:0000313" key="3">
    <source>
        <dbReference type="Proteomes" id="UP000183809"/>
    </source>
</evidence>
<dbReference type="GeneID" id="31019262"/>
<sequence>MGFFSSVGSFFTDTIPDAFSRDGAVTRVAESIPVVGHVTAGIQAAAGNTEHAKRAVAKATGSLATAAGAVGGFCVGGPVGAVAGGAAASQLGALIEHGLAKTIDDEKVKGDTGDLSAKRLITDAVLGGAGGLLGGGGGQAAKAVGSELLKDGGKELLKAGGKDALAKLMMKAGGTALATGVSTAASQGLKGVQPPPRSRGDQDEEQAGRDGKDKGKGKDEDKEKQGGPQKPRLVTQKQQDAATVFMTSAKWGMEHFQCTAVCHPFGNVSQFTEGYCKKGLLWATTWEYYGLARKLWDEARPTVRPQAIEQLGIANDSKRIGELDEVLHYCDTYLHELERRLSVDE</sequence>
<organism evidence="2 3">
    <name type="scientific">Diplodia corticola</name>
    <dbReference type="NCBI Taxonomy" id="236234"/>
    <lineage>
        <taxon>Eukaryota</taxon>
        <taxon>Fungi</taxon>
        <taxon>Dikarya</taxon>
        <taxon>Ascomycota</taxon>
        <taxon>Pezizomycotina</taxon>
        <taxon>Dothideomycetes</taxon>
        <taxon>Dothideomycetes incertae sedis</taxon>
        <taxon>Botryosphaeriales</taxon>
        <taxon>Botryosphaeriaceae</taxon>
        <taxon>Diplodia</taxon>
    </lineage>
</organism>
<dbReference type="AlphaFoldDB" id="A0A1J9QME0"/>
<feature type="compositionally biased region" description="Basic and acidic residues" evidence="1">
    <location>
        <begin position="198"/>
        <end position="225"/>
    </location>
</feature>
<dbReference type="RefSeq" id="XP_020125901.1">
    <property type="nucleotide sequence ID" value="XM_020279000.1"/>
</dbReference>
<dbReference type="PANTHER" id="PTHR42076:SF1">
    <property type="entry name" value="CYANOVIRIN-N DOMAIN-CONTAINING PROTEIN"/>
    <property type="match status" value="1"/>
</dbReference>
<reference evidence="2 3" key="1">
    <citation type="submission" date="2016-10" db="EMBL/GenBank/DDBJ databases">
        <title>Proteomics and genomics reveal pathogen-plant mechanisms compatible with a hemibiotrophic lifestyle of Diplodia corticola.</title>
        <authorList>
            <person name="Fernandes I."/>
            <person name="De Jonge R."/>
            <person name="Van De Peer Y."/>
            <person name="Devreese B."/>
            <person name="Alves A."/>
            <person name="Esteves A.C."/>
        </authorList>
    </citation>
    <scope>NUCLEOTIDE SEQUENCE [LARGE SCALE GENOMIC DNA]</scope>
    <source>
        <strain evidence="2 3">CBS 112549</strain>
    </source>
</reference>